<reference evidence="8 9" key="1">
    <citation type="journal article" date="2014" name="Genome Announc.">
        <title>Draft Genome Sequence of Kocuria palustris PEL.</title>
        <authorList>
            <person name="Sharma G."/>
            <person name="Khatri I."/>
            <person name="Subramanian S."/>
        </authorList>
    </citation>
    <scope>NUCLEOTIDE SEQUENCE [LARGE SCALE GENOMIC DNA]</scope>
    <source>
        <strain evidence="8 9">PEL</strain>
    </source>
</reference>
<evidence type="ECO:0000313" key="8">
    <source>
        <dbReference type="EMBL" id="EME37965.1"/>
    </source>
</evidence>
<dbReference type="CDD" id="cd14332">
    <property type="entry name" value="UBA_RuvA_C"/>
    <property type="match status" value="1"/>
</dbReference>
<keyword evidence="2 6" id="KW-0227">DNA damage</keyword>
<comment type="subcellular location">
    <subcellularLocation>
        <location evidence="6">Cytoplasm</location>
    </subcellularLocation>
</comment>
<comment type="caution">
    <text evidence="6">Lacks conserved residue(s) required for the propagation of feature annotation.</text>
</comment>
<dbReference type="STRING" id="71999.KPaMU14_05535"/>
<evidence type="ECO:0000256" key="3">
    <source>
        <dbReference type="ARBA" id="ARBA00023125"/>
    </source>
</evidence>
<comment type="domain">
    <text evidence="6">Has three domains with a flexible linker between the domains II and III and assumes an 'L' shape. Domain III is highly mobile and contacts RuvB.</text>
</comment>
<keyword evidence="8" id="KW-0347">Helicase</keyword>
<protein>
    <recommendedName>
        <fullName evidence="6">Holliday junction branch migration complex subunit RuvA</fullName>
    </recommendedName>
</protein>
<accession>M2YHI4</accession>
<dbReference type="GO" id="GO:0005737">
    <property type="term" value="C:cytoplasm"/>
    <property type="evidence" value="ECO:0007669"/>
    <property type="project" value="UniProtKB-SubCell"/>
</dbReference>
<dbReference type="InterPro" id="IPR012340">
    <property type="entry name" value="NA-bd_OB-fold"/>
</dbReference>
<keyword evidence="9" id="KW-1185">Reference proteome</keyword>
<proteinExistence type="inferred from homology"/>
<comment type="function">
    <text evidence="6">The RuvA-RuvB-RuvC complex processes Holliday junction (HJ) DNA during genetic recombination and DNA repair, while the RuvA-RuvB complex plays an important role in the rescue of blocked DNA replication forks via replication fork reversal (RFR). RuvA specifically binds to HJ cruciform DNA, conferring on it an open structure. The RuvB hexamer acts as an ATP-dependent pump, pulling dsDNA into and through the RuvAB complex. HJ branch migration allows RuvC to scan DNA until it finds its consensus sequence, where it cleaves and resolves the cruciform DNA.</text>
</comment>
<dbReference type="HAMAP" id="MF_00031">
    <property type="entry name" value="DNA_HJ_migration_RuvA"/>
    <property type="match status" value="1"/>
</dbReference>
<dbReference type="Pfam" id="PF01330">
    <property type="entry name" value="RuvA_N"/>
    <property type="match status" value="1"/>
</dbReference>
<organism evidence="8 9">
    <name type="scientific">Kocuria palustris PEL</name>
    <dbReference type="NCBI Taxonomy" id="1236550"/>
    <lineage>
        <taxon>Bacteria</taxon>
        <taxon>Bacillati</taxon>
        <taxon>Actinomycetota</taxon>
        <taxon>Actinomycetes</taxon>
        <taxon>Micrococcales</taxon>
        <taxon>Micrococcaceae</taxon>
        <taxon>Kocuria</taxon>
    </lineage>
</organism>
<dbReference type="InterPro" id="IPR011114">
    <property type="entry name" value="RuvA_C"/>
</dbReference>
<dbReference type="GO" id="GO:0009378">
    <property type="term" value="F:four-way junction helicase activity"/>
    <property type="evidence" value="ECO:0007669"/>
    <property type="project" value="InterPro"/>
</dbReference>
<dbReference type="GO" id="GO:0009379">
    <property type="term" value="C:Holliday junction helicase complex"/>
    <property type="evidence" value="ECO:0007669"/>
    <property type="project" value="InterPro"/>
</dbReference>
<dbReference type="NCBIfam" id="TIGR00084">
    <property type="entry name" value="ruvA"/>
    <property type="match status" value="1"/>
</dbReference>
<gene>
    <name evidence="6" type="primary">ruvA</name>
    <name evidence="8" type="ORF">C884_00160</name>
</gene>
<dbReference type="Gene3D" id="1.10.150.20">
    <property type="entry name" value="5' to 3' exonuclease, C-terminal subdomain"/>
    <property type="match status" value="1"/>
</dbReference>
<keyword evidence="1 6" id="KW-0963">Cytoplasm</keyword>
<dbReference type="GO" id="GO:0048476">
    <property type="term" value="C:Holliday junction resolvase complex"/>
    <property type="evidence" value="ECO:0007669"/>
    <property type="project" value="UniProtKB-UniRule"/>
</dbReference>
<dbReference type="EMBL" id="ANHZ02000001">
    <property type="protein sequence ID" value="EME37965.1"/>
    <property type="molecule type" value="Genomic_DNA"/>
</dbReference>
<dbReference type="Pfam" id="PF14520">
    <property type="entry name" value="HHH_5"/>
    <property type="match status" value="1"/>
</dbReference>
<dbReference type="SUPFAM" id="SSF47781">
    <property type="entry name" value="RuvA domain 2-like"/>
    <property type="match status" value="1"/>
</dbReference>
<keyword evidence="3 6" id="KW-0238">DNA-binding</keyword>
<dbReference type="InterPro" id="IPR013849">
    <property type="entry name" value="DNA_helicase_Holl-junc_RuvA_I"/>
</dbReference>
<dbReference type="Proteomes" id="UP000009877">
    <property type="component" value="Unassembled WGS sequence"/>
</dbReference>
<keyword evidence="8" id="KW-0378">Hydrolase</keyword>
<evidence type="ECO:0000256" key="4">
    <source>
        <dbReference type="ARBA" id="ARBA00023172"/>
    </source>
</evidence>
<keyword evidence="5 6" id="KW-0234">DNA repair</keyword>
<dbReference type="GO" id="GO:0006281">
    <property type="term" value="P:DNA repair"/>
    <property type="evidence" value="ECO:0007669"/>
    <property type="project" value="UniProtKB-UniRule"/>
</dbReference>
<dbReference type="Gene3D" id="2.40.50.140">
    <property type="entry name" value="Nucleic acid-binding proteins"/>
    <property type="match status" value="1"/>
</dbReference>
<comment type="similarity">
    <text evidence="6">Belongs to the RuvA family.</text>
</comment>
<keyword evidence="8" id="KW-0547">Nucleotide-binding</keyword>
<evidence type="ECO:0000256" key="2">
    <source>
        <dbReference type="ARBA" id="ARBA00022763"/>
    </source>
</evidence>
<dbReference type="RefSeq" id="WP_006213308.1">
    <property type="nucleotide sequence ID" value="NZ_ANHZ02000001.1"/>
</dbReference>
<feature type="domain" description="Helix-hairpin-helix DNA-binding motif class 1" evidence="7">
    <location>
        <begin position="73"/>
        <end position="92"/>
    </location>
</feature>
<evidence type="ECO:0000256" key="1">
    <source>
        <dbReference type="ARBA" id="ARBA00022490"/>
    </source>
</evidence>
<dbReference type="InterPro" id="IPR000085">
    <property type="entry name" value="RuvA"/>
</dbReference>
<dbReference type="SUPFAM" id="SSF46929">
    <property type="entry name" value="DNA helicase RuvA subunit, C-terminal domain"/>
    <property type="match status" value="1"/>
</dbReference>
<dbReference type="SMART" id="SM00278">
    <property type="entry name" value="HhH1"/>
    <property type="match status" value="2"/>
</dbReference>
<dbReference type="SUPFAM" id="SSF50249">
    <property type="entry name" value="Nucleic acid-binding proteins"/>
    <property type="match status" value="1"/>
</dbReference>
<name>M2YHI4_9MICC</name>
<dbReference type="Gene3D" id="1.10.8.10">
    <property type="entry name" value="DNA helicase RuvA subunit, C-terminal domain"/>
    <property type="match status" value="1"/>
</dbReference>
<dbReference type="InterPro" id="IPR010994">
    <property type="entry name" value="RuvA_2-like"/>
</dbReference>
<comment type="caution">
    <text evidence="8">The sequence shown here is derived from an EMBL/GenBank/DDBJ whole genome shotgun (WGS) entry which is preliminary data.</text>
</comment>
<evidence type="ECO:0000256" key="5">
    <source>
        <dbReference type="ARBA" id="ARBA00023204"/>
    </source>
</evidence>
<sequence>MIASVRGEVLHKGLSTAVVDVMGLGLELQATPQTLSGLHEGREARLATAFVARKDDSPLLFGFAGAEEKEIFETMLGVSGIGPRTALAVLTALGTQEVRTAIAQGDPKPFTTVSGIGPKGAKRIVLELADKLVPADPAPASTPQAAQIPLWRTQVTEALTGLGWNEKDASAAIDDALVGREELADSGDVALILRTVLGWLGARASAPAAGRGSTRTGEGR</sequence>
<comment type="subunit">
    <text evidence="6">Homotetramer. Forms an RuvA(8)-RuvB(12)-Holliday junction (HJ) complex. HJ DNA is sandwiched between 2 RuvA tetramers; dsDNA enters through RuvA and exits via RuvB. An RuvB hexamer assembles on each DNA strand where it exits the tetramer. Each RuvB hexamer is contacted by two RuvA subunits (via domain III) on 2 adjacent RuvB subunits; this complex drives branch migration. In the full resolvosome a probable DNA-RuvA(4)-RuvB(12)-RuvC(2) complex forms which resolves the HJ.</text>
</comment>
<keyword evidence="8" id="KW-0067">ATP-binding</keyword>
<dbReference type="AlphaFoldDB" id="M2YHI4"/>
<evidence type="ECO:0000256" key="6">
    <source>
        <dbReference type="HAMAP-Rule" id="MF_00031"/>
    </source>
</evidence>
<evidence type="ECO:0000259" key="7">
    <source>
        <dbReference type="SMART" id="SM00278"/>
    </source>
</evidence>
<dbReference type="GO" id="GO:0006310">
    <property type="term" value="P:DNA recombination"/>
    <property type="evidence" value="ECO:0007669"/>
    <property type="project" value="UniProtKB-UniRule"/>
</dbReference>
<feature type="domain" description="Helix-hairpin-helix DNA-binding motif class 1" evidence="7">
    <location>
        <begin position="108"/>
        <end position="127"/>
    </location>
</feature>
<evidence type="ECO:0000313" key="9">
    <source>
        <dbReference type="Proteomes" id="UP000009877"/>
    </source>
</evidence>
<feature type="region of interest" description="Domain III" evidence="6">
    <location>
        <begin position="141"/>
        <end position="220"/>
    </location>
</feature>
<dbReference type="GO" id="GO:0000400">
    <property type="term" value="F:four-way junction DNA binding"/>
    <property type="evidence" value="ECO:0007669"/>
    <property type="project" value="UniProtKB-UniRule"/>
</dbReference>
<feature type="region of interest" description="Domain I" evidence="6">
    <location>
        <begin position="1"/>
        <end position="64"/>
    </location>
</feature>
<dbReference type="InterPro" id="IPR036267">
    <property type="entry name" value="RuvA_C_sf"/>
</dbReference>
<dbReference type="InterPro" id="IPR003583">
    <property type="entry name" value="Hlx-hairpin-Hlx_DNA-bd_motif"/>
</dbReference>
<dbReference type="Pfam" id="PF07499">
    <property type="entry name" value="RuvA_C"/>
    <property type="match status" value="1"/>
</dbReference>
<keyword evidence="4 6" id="KW-0233">DNA recombination</keyword>
<dbReference type="GO" id="GO:0005524">
    <property type="term" value="F:ATP binding"/>
    <property type="evidence" value="ECO:0007669"/>
    <property type="project" value="InterPro"/>
</dbReference>